<dbReference type="EMBL" id="JBFAUK010000005">
    <property type="protein sequence ID" value="MEV5506629.1"/>
    <property type="molecule type" value="Genomic_DNA"/>
</dbReference>
<evidence type="ECO:0000256" key="2">
    <source>
        <dbReference type="ARBA" id="ARBA00021980"/>
    </source>
</evidence>
<dbReference type="InterPro" id="IPR035994">
    <property type="entry name" value="Nucleoside_phosphorylase_sf"/>
</dbReference>
<dbReference type="PANTHER" id="PTHR43691:SF11">
    <property type="entry name" value="FI09636P-RELATED"/>
    <property type="match status" value="1"/>
</dbReference>
<evidence type="ECO:0000256" key="3">
    <source>
        <dbReference type="ARBA" id="ARBA00048447"/>
    </source>
</evidence>
<organism evidence="5 6">
    <name type="scientific">Streptomyces orinoci</name>
    <name type="common">Streptoverticillium orinoci</name>
    <dbReference type="NCBI Taxonomy" id="67339"/>
    <lineage>
        <taxon>Bacteria</taxon>
        <taxon>Bacillati</taxon>
        <taxon>Actinomycetota</taxon>
        <taxon>Actinomycetes</taxon>
        <taxon>Kitasatosporales</taxon>
        <taxon>Streptomycetaceae</taxon>
        <taxon>Streptomyces</taxon>
    </lineage>
</organism>
<dbReference type="SUPFAM" id="SSF53167">
    <property type="entry name" value="Purine and uridine phosphorylases"/>
    <property type="match status" value="1"/>
</dbReference>
<accession>A0ABV3JUW6</accession>
<comment type="caution">
    <text evidence="5">The sequence shown here is derived from an EMBL/GenBank/DDBJ whole genome shotgun (WGS) entry which is preliminary data.</text>
</comment>
<reference evidence="5 6" key="1">
    <citation type="submission" date="2024-06" db="EMBL/GenBank/DDBJ databases">
        <title>The Natural Products Discovery Center: Release of the First 8490 Sequenced Strains for Exploring Actinobacteria Biosynthetic Diversity.</title>
        <authorList>
            <person name="Kalkreuter E."/>
            <person name="Kautsar S.A."/>
            <person name="Yang D."/>
            <person name="Bader C.D."/>
            <person name="Teijaro C.N."/>
            <person name="Fluegel L."/>
            <person name="Davis C.M."/>
            <person name="Simpson J.R."/>
            <person name="Lauterbach L."/>
            <person name="Steele A.D."/>
            <person name="Gui C."/>
            <person name="Meng S."/>
            <person name="Li G."/>
            <person name="Viehrig K."/>
            <person name="Ye F."/>
            <person name="Su P."/>
            <person name="Kiefer A.F."/>
            <person name="Nichols A."/>
            <person name="Cepeda A.J."/>
            <person name="Yan W."/>
            <person name="Fan B."/>
            <person name="Jiang Y."/>
            <person name="Adhikari A."/>
            <person name="Zheng C.-J."/>
            <person name="Schuster L."/>
            <person name="Cowan T.M."/>
            <person name="Smanski M.J."/>
            <person name="Chevrette M.G."/>
            <person name="De Carvalho L.P.S."/>
            <person name="Shen B."/>
        </authorList>
    </citation>
    <scope>NUCLEOTIDE SEQUENCE [LARGE SCALE GENOMIC DNA]</scope>
    <source>
        <strain evidence="5 6">NPDC052347</strain>
    </source>
</reference>
<dbReference type="RefSeq" id="WP_109279689.1">
    <property type="nucleotide sequence ID" value="NZ_JBFAUK010000005.1"/>
</dbReference>
<dbReference type="CDD" id="cd09007">
    <property type="entry name" value="NP-I_spr0068"/>
    <property type="match status" value="1"/>
</dbReference>
<feature type="domain" description="Nucleoside phosphorylase" evidence="4">
    <location>
        <begin position="84"/>
        <end position="246"/>
    </location>
</feature>
<sequence length="257" mass="27543">MTNATFPLYPHKHTLAAVPDPSEHAVCLRTRVPAATLASTAGVIMLYQRSLFREVQAGALDGWVRGDLRLLEHRGRTIGICGGFGLGAPAAALVLEQLISLGTTRVITLGTAASLQPDLQSGDVVACRLALRDEGVSHHYLAPARSVRPSARLTDHLVHTLQSHHVAVRQGPGWSTDAPYRETHAEVTRYSTEGILAADMEAAGIFAVAQHRRIDAAALFVIADSLLHRQPREDSPDTQTALRTVLRAALTALSTAP</sequence>
<protein>
    <recommendedName>
        <fullName evidence="2">Uridine phosphorylase</fullName>
        <ecNumber evidence="1">2.4.2.3</ecNumber>
    </recommendedName>
</protein>
<dbReference type="Gene3D" id="3.40.50.1580">
    <property type="entry name" value="Nucleoside phosphorylase domain"/>
    <property type="match status" value="1"/>
</dbReference>
<dbReference type="PANTHER" id="PTHR43691">
    <property type="entry name" value="URIDINE PHOSPHORYLASE"/>
    <property type="match status" value="1"/>
</dbReference>
<gene>
    <name evidence="5" type="ORF">AB0L16_09135</name>
</gene>
<evidence type="ECO:0000313" key="6">
    <source>
        <dbReference type="Proteomes" id="UP001552594"/>
    </source>
</evidence>
<evidence type="ECO:0000313" key="5">
    <source>
        <dbReference type="EMBL" id="MEV5506629.1"/>
    </source>
</evidence>
<keyword evidence="6" id="KW-1185">Reference proteome</keyword>
<dbReference type="EC" id="2.4.2.3" evidence="1"/>
<proteinExistence type="predicted"/>
<comment type="catalytic activity">
    <reaction evidence="3">
        <text>uridine + phosphate = alpha-D-ribose 1-phosphate + uracil</text>
        <dbReference type="Rhea" id="RHEA:24388"/>
        <dbReference type="ChEBI" id="CHEBI:16704"/>
        <dbReference type="ChEBI" id="CHEBI:17568"/>
        <dbReference type="ChEBI" id="CHEBI:43474"/>
        <dbReference type="ChEBI" id="CHEBI:57720"/>
        <dbReference type="EC" id="2.4.2.3"/>
    </reaction>
</comment>
<dbReference type="Pfam" id="PF01048">
    <property type="entry name" value="PNP_UDP_1"/>
    <property type="match status" value="1"/>
</dbReference>
<dbReference type="InterPro" id="IPR000845">
    <property type="entry name" value="Nucleoside_phosphorylase_d"/>
</dbReference>
<evidence type="ECO:0000259" key="4">
    <source>
        <dbReference type="Pfam" id="PF01048"/>
    </source>
</evidence>
<evidence type="ECO:0000256" key="1">
    <source>
        <dbReference type="ARBA" id="ARBA00011888"/>
    </source>
</evidence>
<name>A0ABV3JUW6_STRON</name>
<dbReference type="Proteomes" id="UP001552594">
    <property type="component" value="Unassembled WGS sequence"/>
</dbReference>